<dbReference type="Proteomes" id="UP000297540">
    <property type="component" value="Unassembled WGS sequence"/>
</dbReference>
<dbReference type="Gene3D" id="3.30.2310.20">
    <property type="entry name" value="RelE-like"/>
    <property type="match status" value="1"/>
</dbReference>
<sequence length="95" mass="11320">MSYNFRVLQRAQREIKESSAWYEEQQPNLGSKFESAVLARIRTISNNPLHYPLKGKLREAIVRDFPFLILYRMDDSHRTIVVMSVFHMSRHPNKK</sequence>
<keyword evidence="1" id="KW-1277">Toxin-antitoxin system</keyword>
<dbReference type="AlphaFoldDB" id="A0A4Y8S8T5"/>
<comment type="caution">
    <text evidence="2">The sequence shown here is derived from an EMBL/GenBank/DDBJ whole genome shotgun (WGS) entry which is preliminary data.</text>
</comment>
<evidence type="ECO:0000256" key="1">
    <source>
        <dbReference type="ARBA" id="ARBA00022649"/>
    </source>
</evidence>
<dbReference type="InterPro" id="IPR035093">
    <property type="entry name" value="RelE/ParE_toxin_dom_sf"/>
</dbReference>
<dbReference type="RefSeq" id="WP_133234389.1">
    <property type="nucleotide sequence ID" value="NZ_SOZE01000026.1"/>
</dbReference>
<evidence type="ECO:0000313" key="3">
    <source>
        <dbReference type="Proteomes" id="UP000297540"/>
    </source>
</evidence>
<gene>
    <name evidence="2" type="ORF">E2R66_20910</name>
</gene>
<accession>A0A4Y8S8T5</accession>
<proteinExistence type="predicted"/>
<evidence type="ECO:0000313" key="2">
    <source>
        <dbReference type="EMBL" id="TFF34844.1"/>
    </source>
</evidence>
<dbReference type="OrthoDB" id="595476at2"/>
<name>A0A4Y8S8T5_9SPHI</name>
<reference evidence="2 3" key="1">
    <citation type="journal article" date="2017" name="Int. J. Syst. Evol. Microbiol.">
        <title>Mucilaginibacterpsychrotolerans sp. nov., isolated from peatlands.</title>
        <authorList>
            <person name="Deng Y."/>
            <person name="Shen L."/>
            <person name="Xu B."/>
            <person name="Liu Y."/>
            <person name="Gu Z."/>
            <person name="Liu H."/>
            <person name="Zhou Y."/>
        </authorList>
    </citation>
    <scope>NUCLEOTIDE SEQUENCE [LARGE SCALE GENOMIC DNA]</scope>
    <source>
        <strain evidence="2 3">NH7-4</strain>
    </source>
</reference>
<dbReference type="InterPro" id="IPR007712">
    <property type="entry name" value="RelE/ParE_toxin"/>
</dbReference>
<dbReference type="EMBL" id="SOZE01000026">
    <property type="protein sequence ID" value="TFF34844.1"/>
    <property type="molecule type" value="Genomic_DNA"/>
</dbReference>
<organism evidence="2 3">
    <name type="scientific">Mucilaginibacter psychrotolerans</name>
    <dbReference type="NCBI Taxonomy" id="1524096"/>
    <lineage>
        <taxon>Bacteria</taxon>
        <taxon>Pseudomonadati</taxon>
        <taxon>Bacteroidota</taxon>
        <taxon>Sphingobacteriia</taxon>
        <taxon>Sphingobacteriales</taxon>
        <taxon>Sphingobacteriaceae</taxon>
        <taxon>Mucilaginibacter</taxon>
    </lineage>
</organism>
<dbReference type="Pfam" id="PF05016">
    <property type="entry name" value="ParE_toxin"/>
    <property type="match status" value="1"/>
</dbReference>
<protein>
    <submittedName>
        <fullName evidence="2">Type II toxin-antitoxin system RelE/ParE family toxin</fullName>
    </submittedName>
</protein>
<keyword evidence="3" id="KW-1185">Reference proteome</keyword>